<comment type="caution">
    <text evidence="2">The sequence shown here is derived from an EMBL/GenBank/DDBJ whole genome shotgun (WGS) entry which is preliminary data.</text>
</comment>
<proteinExistence type="predicted"/>
<feature type="region of interest" description="Disordered" evidence="1">
    <location>
        <begin position="21"/>
        <end position="82"/>
    </location>
</feature>
<reference evidence="2" key="1">
    <citation type="journal article" date="2022" name="bioRxiv">
        <title>Sequencing and chromosome-scale assembly of the giantPleurodeles waltlgenome.</title>
        <authorList>
            <person name="Brown T."/>
            <person name="Elewa A."/>
            <person name="Iarovenko S."/>
            <person name="Subramanian E."/>
            <person name="Araus A.J."/>
            <person name="Petzold A."/>
            <person name="Susuki M."/>
            <person name="Suzuki K.-i.T."/>
            <person name="Hayashi T."/>
            <person name="Toyoda A."/>
            <person name="Oliveira C."/>
            <person name="Osipova E."/>
            <person name="Leigh N.D."/>
            <person name="Simon A."/>
            <person name="Yun M.H."/>
        </authorList>
    </citation>
    <scope>NUCLEOTIDE SEQUENCE</scope>
    <source>
        <strain evidence="2">20211129_DDA</strain>
        <tissue evidence="2">Liver</tissue>
    </source>
</reference>
<evidence type="ECO:0000313" key="3">
    <source>
        <dbReference type="Proteomes" id="UP001066276"/>
    </source>
</evidence>
<evidence type="ECO:0000313" key="2">
    <source>
        <dbReference type="EMBL" id="KAJ1180780.1"/>
    </source>
</evidence>
<dbReference type="AlphaFoldDB" id="A0AAV7TX06"/>
<dbReference type="Proteomes" id="UP001066276">
    <property type="component" value="Chromosome 3_2"/>
</dbReference>
<keyword evidence="3" id="KW-1185">Reference proteome</keyword>
<organism evidence="2 3">
    <name type="scientific">Pleurodeles waltl</name>
    <name type="common">Iberian ribbed newt</name>
    <dbReference type="NCBI Taxonomy" id="8319"/>
    <lineage>
        <taxon>Eukaryota</taxon>
        <taxon>Metazoa</taxon>
        <taxon>Chordata</taxon>
        <taxon>Craniata</taxon>
        <taxon>Vertebrata</taxon>
        <taxon>Euteleostomi</taxon>
        <taxon>Amphibia</taxon>
        <taxon>Batrachia</taxon>
        <taxon>Caudata</taxon>
        <taxon>Salamandroidea</taxon>
        <taxon>Salamandridae</taxon>
        <taxon>Pleurodelinae</taxon>
        <taxon>Pleurodeles</taxon>
    </lineage>
</organism>
<dbReference type="EMBL" id="JANPWB010000006">
    <property type="protein sequence ID" value="KAJ1180780.1"/>
    <property type="molecule type" value="Genomic_DNA"/>
</dbReference>
<evidence type="ECO:0000256" key="1">
    <source>
        <dbReference type="SAM" id="MobiDB-lite"/>
    </source>
</evidence>
<accession>A0AAV7TX06</accession>
<gene>
    <name evidence="2" type="ORF">NDU88_005996</name>
</gene>
<name>A0AAV7TX06_PLEWA</name>
<protein>
    <submittedName>
        <fullName evidence="2">Uncharacterized protein</fullName>
    </submittedName>
</protein>
<sequence length="128" mass="14468">MTCRAGESELELSDRRSRKFAAVPLRNPRRAAAGGETPGEVGDCSSTRNASRAVFESRSSQTSARRQHIDPSPGVDAEGEEEDLRGRYLQGRKLKKVMQHIKENLAYTLPQEAEESEDFFLQYQRREP</sequence>